<gene>
    <name evidence="2" type="ORF">IEO70_11980</name>
</gene>
<dbReference type="AlphaFoldDB" id="A0A927D120"/>
<proteinExistence type="predicted"/>
<feature type="transmembrane region" description="Helical" evidence="1">
    <location>
        <begin position="70"/>
        <end position="91"/>
    </location>
</feature>
<keyword evidence="3" id="KW-1185">Reference proteome</keyword>
<keyword evidence="1" id="KW-0812">Transmembrane</keyword>
<reference evidence="2" key="1">
    <citation type="submission" date="2020-09" db="EMBL/GenBank/DDBJ databases">
        <title>Bacillus faecalis sp. nov., a moderately halophilic bacterium isolated from cow faeces.</title>
        <authorList>
            <person name="Jiang L."/>
            <person name="Lee J."/>
        </authorList>
    </citation>
    <scope>NUCLEOTIDE SEQUENCE</scope>
    <source>
        <strain evidence="2">AGMB 02131</strain>
    </source>
</reference>
<accession>A0A927D120</accession>
<evidence type="ECO:0000256" key="1">
    <source>
        <dbReference type="SAM" id="Phobius"/>
    </source>
</evidence>
<protein>
    <submittedName>
        <fullName evidence="2">Uncharacterized protein</fullName>
    </submittedName>
</protein>
<dbReference type="EMBL" id="JACXSI010000027">
    <property type="protein sequence ID" value="MBD3109079.1"/>
    <property type="molecule type" value="Genomic_DNA"/>
</dbReference>
<sequence>MNPDTLRMMRWVSGGLEAFFGIPIIGGSIIIGLNWTPLLFLLILHIIIVVFSYQYGVYAYGNIFGIVSSCIGWIPIVGMVMHILTAIFIFIELIKTPENAVGDGEAQ</sequence>
<evidence type="ECO:0000313" key="3">
    <source>
        <dbReference type="Proteomes" id="UP000602076"/>
    </source>
</evidence>
<dbReference type="Proteomes" id="UP000602076">
    <property type="component" value="Unassembled WGS sequence"/>
</dbReference>
<dbReference type="RefSeq" id="WP_190998619.1">
    <property type="nucleotide sequence ID" value="NZ_JACXSI010000027.1"/>
</dbReference>
<organism evidence="2 3">
    <name type="scientific">Peribacillus faecalis</name>
    <dbReference type="NCBI Taxonomy" id="2772559"/>
    <lineage>
        <taxon>Bacteria</taxon>
        <taxon>Bacillati</taxon>
        <taxon>Bacillota</taxon>
        <taxon>Bacilli</taxon>
        <taxon>Bacillales</taxon>
        <taxon>Bacillaceae</taxon>
        <taxon>Peribacillus</taxon>
    </lineage>
</organism>
<evidence type="ECO:0000313" key="2">
    <source>
        <dbReference type="EMBL" id="MBD3109079.1"/>
    </source>
</evidence>
<comment type="caution">
    <text evidence="2">The sequence shown here is derived from an EMBL/GenBank/DDBJ whole genome shotgun (WGS) entry which is preliminary data.</text>
</comment>
<feature type="transmembrane region" description="Helical" evidence="1">
    <location>
        <begin position="39"/>
        <end position="58"/>
    </location>
</feature>
<name>A0A927D120_9BACI</name>
<feature type="transmembrane region" description="Helical" evidence="1">
    <location>
        <begin position="12"/>
        <end position="33"/>
    </location>
</feature>
<keyword evidence="1" id="KW-1133">Transmembrane helix</keyword>
<keyword evidence="1" id="KW-0472">Membrane</keyword>